<evidence type="ECO:0008006" key="3">
    <source>
        <dbReference type="Google" id="ProtNLM"/>
    </source>
</evidence>
<proteinExistence type="predicted"/>
<dbReference type="Gene3D" id="3.30.530.20">
    <property type="match status" value="1"/>
</dbReference>
<accession>A0ABN7IVE1</accession>
<organism evidence="1 2">
    <name type="scientific">Tilletia caries</name>
    <name type="common">wheat bunt fungus</name>
    <dbReference type="NCBI Taxonomy" id="13290"/>
    <lineage>
        <taxon>Eukaryota</taxon>
        <taxon>Fungi</taxon>
        <taxon>Dikarya</taxon>
        <taxon>Basidiomycota</taxon>
        <taxon>Ustilaginomycotina</taxon>
        <taxon>Exobasidiomycetes</taxon>
        <taxon>Tilletiales</taxon>
        <taxon>Tilletiaceae</taxon>
        <taxon>Tilletia</taxon>
    </lineage>
</organism>
<evidence type="ECO:0000313" key="1">
    <source>
        <dbReference type="EMBL" id="CAD6914789.1"/>
    </source>
</evidence>
<sequence>MSNGRPSQPPIAQVYNPIEFQAEVNIASSAFEDLLSPTTEWKDYGEQDGVRIYRGDPPVLPGRDPSPGRSVLPLCKSEVEIEDAKPVELLSCVHQAAYRCLFDPRLRTSYYLRRFSMFHNQFYAVLSLGRECPTRELVGVQFARFFEEDGNEVAHPTMKLGRIDLVFASVDDVGAPPVEGKVRANYWHAGFRFTATERGTAVQYISQVDYGQPIPSFIHKVMWLEEPLTVGRLKETFRLLGFPPYVLDPTHTIVMQLQSFDVETRAVTISALVVRAGTFTVVLDSKRMYKEGVFVSDRSGPAIKSIGIEEMDGNIQIKTIESAVGHAFELVAELVLESQNVSLSHTEGIPVFALTRTLGFSE</sequence>
<comment type="caution">
    <text evidence="1">The sequence shown here is derived from an EMBL/GenBank/DDBJ whole genome shotgun (WGS) entry which is preliminary data.</text>
</comment>
<dbReference type="Proteomes" id="UP000836402">
    <property type="component" value="Unassembled WGS sequence"/>
</dbReference>
<dbReference type="SUPFAM" id="SSF55961">
    <property type="entry name" value="Bet v1-like"/>
    <property type="match status" value="1"/>
</dbReference>
<evidence type="ECO:0000313" key="2">
    <source>
        <dbReference type="Proteomes" id="UP000836402"/>
    </source>
</evidence>
<dbReference type="EMBL" id="CAJHJG010001796">
    <property type="protein sequence ID" value="CAD6914789.1"/>
    <property type="molecule type" value="Genomic_DNA"/>
</dbReference>
<keyword evidence="2" id="KW-1185">Reference proteome</keyword>
<dbReference type="InterPro" id="IPR023393">
    <property type="entry name" value="START-like_dom_sf"/>
</dbReference>
<protein>
    <recommendedName>
        <fullName evidence="3">START domain-containing protein</fullName>
    </recommendedName>
</protein>
<reference evidence="1" key="1">
    <citation type="submission" date="2020-10" db="EMBL/GenBank/DDBJ databases">
        <authorList>
            <person name="Sedaghatjoo S."/>
        </authorList>
    </citation>
    <scope>NUCLEOTIDE SEQUENCE</scope>
    <source>
        <strain evidence="1">AZH3</strain>
    </source>
</reference>
<gene>
    <name evidence="1" type="ORF">JKIAZH3_G8230</name>
</gene>
<name>A0ABN7IVE1_9BASI</name>